<name>A0A8B8B207_CRAVI</name>
<keyword evidence="1" id="KW-1185">Reference proteome</keyword>
<dbReference type="AlphaFoldDB" id="A0A8B8B207"/>
<gene>
    <name evidence="2" type="primary">LOC111106872</name>
</gene>
<accession>A0A8B8B207</accession>
<dbReference type="GeneID" id="111106872"/>
<dbReference type="PANTHER" id="PTHR47160">
    <property type="entry name" value="PUTATIVE-RELATED"/>
    <property type="match status" value="1"/>
</dbReference>
<dbReference type="PANTHER" id="PTHR47160:SF10">
    <property type="entry name" value="MULE TRANSPOSASE DOMAIN-CONTAINING PROTEIN"/>
    <property type="match status" value="1"/>
</dbReference>
<reference evidence="1" key="1">
    <citation type="submission" date="2024-06" db="UniProtKB">
        <authorList>
            <consortium name="RefSeq"/>
        </authorList>
    </citation>
    <scope>NUCLEOTIDE SEQUENCE [LARGE SCALE GENOMIC DNA]</scope>
</reference>
<sequence>MFEPAPVIVDEVLEEFADPRAADAALSTYDNMTRNCNQYLVSIIKEPFFRHDVRVKDNRHLVFTTDRQLEILRKAKTWYIDGTFKVVKDPFYQLLSIHAFVRAGDEMKQLPLVFIIMSGKTKKDYKKVKYSYDYNYDYEFVQCAKSILDLLPVEPEVSSFVVDFESGLWKAIQNIYQDAVIHGCAFHWGQAVRRKVQENGLQTAYDARDDVYRFLRQVFALPFLPADHIPDAFAKLRTKATGPALNAVMQYVEDTWMTSTVWPVSTWSVFGRSVRTNNDVEGWHHRLNRRAKKGNLAFYLLIKLTYKEAQKVPLQVKLVSEGKLKRRQKKKTVWIQGKLFQLWQEYADKTISVSRLLKRCGSVYGPTPSVEM</sequence>
<dbReference type="RefSeq" id="XP_022297447.1">
    <property type="nucleotide sequence ID" value="XM_022441739.1"/>
</dbReference>
<reference evidence="2" key="2">
    <citation type="submission" date="2025-08" db="UniProtKB">
        <authorList>
            <consortium name="RefSeq"/>
        </authorList>
    </citation>
    <scope>IDENTIFICATION</scope>
    <source>
        <tissue evidence="2">Whole sample</tissue>
    </source>
</reference>
<dbReference type="OrthoDB" id="10034274at2759"/>
<protein>
    <submittedName>
        <fullName evidence="2">Uncharacterized protein LOC111106872</fullName>
    </submittedName>
</protein>
<dbReference type="Proteomes" id="UP000694844">
    <property type="component" value="Chromosome 1"/>
</dbReference>
<evidence type="ECO:0000313" key="1">
    <source>
        <dbReference type="Proteomes" id="UP000694844"/>
    </source>
</evidence>
<evidence type="ECO:0000313" key="2">
    <source>
        <dbReference type="RefSeq" id="XP_022297447.1"/>
    </source>
</evidence>
<proteinExistence type="predicted"/>
<organism evidence="1 2">
    <name type="scientific">Crassostrea virginica</name>
    <name type="common">Eastern oyster</name>
    <dbReference type="NCBI Taxonomy" id="6565"/>
    <lineage>
        <taxon>Eukaryota</taxon>
        <taxon>Metazoa</taxon>
        <taxon>Spiralia</taxon>
        <taxon>Lophotrochozoa</taxon>
        <taxon>Mollusca</taxon>
        <taxon>Bivalvia</taxon>
        <taxon>Autobranchia</taxon>
        <taxon>Pteriomorphia</taxon>
        <taxon>Ostreida</taxon>
        <taxon>Ostreoidea</taxon>
        <taxon>Ostreidae</taxon>
        <taxon>Crassostrea</taxon>
    </lineage>
</organism>
<dbReference type="KEGG" id="cvn:111106872"/>